<dbReference type="PANTHER" id="PTHR45639:SF3">
    <property type="entry name" value="HYPOXIA UP-REGULATED PROTEIN 1"/>
    <property type="match status" value="1"/>
</dbReference>
<dbReference type="GO" id="GO:0034663">
    <property type="term" value="C:endoplasmic reticulum chaperone complex"/>
    <property type="evidence" value="ECO:0007669"/>
    <property type="project" value="TreeGrafter"/>
</dbReference>
<accession>A0A914P3B1</accession>
<keyword evidence="3" id="KW-0067">ATP-binding</keyword>
<evidence type="ECO:0000256" key="3">
    <source>
        <dbReference type="ARBA" id="ARBA00022840"/>
    </source>
</evidence>
<dbReference type="AlphaFoldDB" id="A0A914P3B1"/>
<dbReference type="InterPro" id="IPR043129">
    <property type="entry name" value="ATPase_NBD"/>
</dbReference>
<keyword evidence="6" id="KW-1185">Reference proteome</keyword>
<dbReference type="Gene3D" id="3.30.420.40">
    <property type="match status" value="2"/>
</dbReference>
<dbReference type="SUPFAM" id="SSF53067">
    <property type="entry name" value="Actin-like ATPase domain"/>
    <property type="match status" value="2"/>
</dbReference>
<dbReference type="FunFam" id="3.90.640.10:FF:000029">
    <property type="entry name" value="Heat shock protein 110"/>
    <property type="match status" value="1"/>
</dbReference>
<evidence type="ECO:0000256" key="2">
    <source>
        <dbReference type="ARBA" id="ARBA00022741"/>
    </source>
</evidence>
<dbReference type="FunFam" id="3.30.420.40:FF:000028">
    <property type="entry name" value="heat shock 70 kDa protein-like"/>
    <property type="match status" value="1"/>
</dbReference>
<proteinExistence type="inferred from homology"/>
<comment type="similarity">
    <text evidence="1">Belongs to the heat shock protein 70 family.</text>
</comment>
<dbReference type="GO" id="GO:0005524">
    <property type="term" value="F:ATP binding"/>
    <property type="evidence" value="ECO:0007669"/>
    <property type="project" value="UniProtKB-KW"/>
</dbReference>
<dbReference type="WBParaSite" id="PDA_v2.g12337.t1">
    <property type="protein sequence ID" value="PDA_v2.g12337.t1"/>
    <property type="gene ID" value="PDA_v2.g12337"/>
</dbReference>
<reference evidence="7" key="1">
    <citation type="submission" date="2022-11" db="UniProtKB">
        <authorList>
            <consortium name="WormBaseParasite"/>
        </authorList>
    </citation>
    <scope>IDENTIFICATION</scope>
</reference>
<evidence type="ECO:0000313" key="6">
    <source>
        <dbReference type="Proteomes" id="UP000887578"/>
    </source>
</evidence>
<sequence length="356" mass="40283">MTRCCVAVNRTNGTELVAIDGSERQLPSYVSFKEKDPMCGQLVINQLELYANSTVFDIKQIIGRNFNEIQINSEKHPEEISAILLKHVKQKIEEFQGSKIDEAVITVPSGFNQNQKIATHVAADLAGFKTVHLLKEPIAASIAYFVDRPIPSSFNLLLFDLGGGTLDLCIFKVEKNKFKVFANDGDSNLGGRDFDMVLFQHFEKTLEKRYKIIINEKSKYRLMLKCVEIKHALSSENEASFDIEDYKIDEFLRITRHEFEQICVPVLNRIQDIFIQIFSKTELTPVDINKVLLIGGGCQMPMIQLFLHKRFPKADHFCDESPDGMVAIGAAYYSSFLMNNSSNSVSKKDSSNCSIM</sequence>
<organism evidence="6 7">
    <name type="scientific">Panagrolaimus davidi</name>
    <dbReference type="NCBI Taxonomy" id="227884"/>
    <lineage>
        <taxon>Eukaryota</taxon>
        <taxon>Metazoa</taxon>
        <taxon>Ecdysozoa</taxon>
        <taxon>Nematoda</taxon>
        <taxon>Chromadorea</taxon>
        <taxon>Rhabditida</taxon>
        <taxon>Tylenchina</taxon>
        <taxon>Panagrolaimomorpha</taxon>
        <taxon>Panagrolaimoidea</taxon>
        <taxon>Panagrolaimidae</taxon>
        <taxon>Panagrolaimus</taxon>
    </lineage>
</organism>
<dbReference type="GO" id="GO:0030968">
    <property type="term" value="P:endoplasmic reticulum unfolded protein response"/>
    <property type="evidence" value="ECO:0007669"/>
    <property type="project" value="TreeGrafter"/>
</dbReference>
<dbReference type="PRINTS" id="PR00301">
    <property type="entry name" value="HEATSHOCK70"/>
</dbReference>
<name>A0A914P3B1_9BILA</name>
<protein>
    <recommendedName>
        <fullName evidence="5">Hypoxia up-regulated protein 1</fullName>
    </recommendedName>
</protein>
<keyword evidence="2" id="KW-0547">Nucleotide-binding</keyword>
<dbReference type="GO" id="GO:0140662">
    <property type="term" value="F:ATP-dependent protein folding chaperone"/>
    <property type="evidence" value="ECO:0007669"/>
    <property type="project" value="InterPro"/>
</dbReference>
<dbReference type="InterPro" id="IPR013126">
    <property type="entry name" value="Hsp_70_fam"/>
</dbReference>
<dbReference type="PANTHER" id="PTHR45639">
    <property type="entry name" value="HSC70CB, ISOFORM G-RELATED"/>
    <property type="match status" value="1"/>
</dbReference>
<dbReference type="Pfam" id="PF00012">
    <property type="entry name" value="HSP70"/>
    <property type="match status" value="2"/>
</dbReference>
<evidence type="ECO:0000256" key="5">
    <source>
        <dbReference type="ARBA" id="ARBA00040503"/>
    </source>
</evidence>
<evidence type="ECO:0000256" key="1">
    <source>
        <dbReference type="ARBA" id="ARBA00007381"/>
    </source>
</evidence>
<dbReference type="Proteomes" id="UP000887578">
    <property type="component" value="Unplaced"/>
</dbReference>
<evidence type="ECO:0000313" key="7">
    <source>
        <dbReference type="WBParaSite" id="PDA_v2.g12337.t1"/>
    </source>
</evidence>
<dbReference type="Gene3D" id="3.90.640.10">
    <property type="entry name" value="Actin, Chain A, domain 4"/>
    <property type="match status" value="1"/>
</dbReference>
<keyword evidence="4" id="KW-0143">Chaperone</keyword>
<evidence type="ECO:0000256" key="4">
    <source>
        <dbReference type="ARBA" id="ARBA00023186"/>
    </source>
</evidence>